<evidence type="ECO:0000313" key="8">
    <source>
        <dbReference type="EMBL" id="QEU79534.1"/>
    </source>
</evidence>
<keyword evidence="4 6" id="KW-1133">Transmembrane helix</keyword>
<feature type="transmembrane region" description="Helical" evidence="6">
    <location>
        <begin position="278"/>
        <end position="297"/>
    </location>
</feature>
<keyword evidence="5 6" id="KW-0472">Membrane</keyword>
<evidence type="ECO:0000313" key="9">
    <source>
        <dbReference type="Proteomes" id="UP000326831"/>
    </source>
</evidence>
<dbReference type="PANTHER" id="PTHR35007:SF4">
    <property type="entry name" value="CONSERVED TRANSMEMBRANE PROTEIN-RELATED"/>
    <property type="match status" value="1"/>
</dbReference>
<dbReference type="InterPro" id="IPR018076">
    <property type="entry name" value="T2SS_GspF_dom"/>
</dbReference>
<reference evidence="8 9" key="1">
    <citation type="submission" date="2017-09" db="EMBL/GenBank/DDBJ databases">
        <authorList>
            <person name="Lee N."/>
            <person name="Cho B.-K."/>
        </authorList>
    </citation>
    <scope>NUCLEOTIDE SEQUENCE [LARGE SCALE GENOMIC DNA]</scope>
    <source>
        <strain evidence="8 9">ATCC 27467</strain>
    </source>
</reference>
<evidence type="ECO:0000259" key="7">
    <source>
        <dbReference type="Pfam" id="PF00482"/>
    </source>
</evidence>
<keyword evidence="3 6" id="KW-0812">Transmembrane</keyword>
<proteinExistence type="predicted"/>
<evidence type="ECO:0000256" key="3">
    <source>
        <dbReference type="ARBA" id="ARBA00022692"/>
    </source>
</evidence>
<evidence type="ECO:0000256" key="4">
    <source>
        <dbReference type="ARBA" id="ARBA00022989"/>
    </source>
</evidence>
<keyword evidence="9" id="KW-1185">Reference proteome</keyword>
<evidence type="ECO:0000256" key="2">
    <source>
        <dbReference type="ARBA" id="ARBA00022475"/>
    </source>
</evidence>
<dbReference type="Proteomes" id="UP000326831">
    <property type="component" value="Chromosome"/>
</dbReference>
<evidence type="ECO:0000256" key="6">
    <source>
        <dbReference type="SAM" id="Phobius"/>
    </source>
</evidence>
<organism evidence="8 9">
    <name type="scientific">Streptomyces subrutilus</name>
    <dbReference type="NCBI Taxonomy" id="36818"/>
    <lineage>
        <taxon>Bacteria</taxon>
        <taxon>Bacillati</taxon>
        <taxon>Actinomycetota</taxon>
        <taxon>Actinomycetes</taxon>
        <taxon>Kitasatosporales</taxon>
        <taxon>Streptomycetaceae</taxon>
        <taxon>Streptomyces</taxon>
    </lineage>
</organism>
<dbReference type="Pfam" id="PF00482">
    <property type="entry name" value="T2SSF"/>
    <property type="match status" value="1"/>
</dbReference>
<feature type="transmembrane region" description="Helical" evidence="6">
    <location>
        <begin position="85"/>
        <end position="111"/>
    </location>
</feature>
<feature type="transmembrane region" description="Helical" evidence="6">
    <location>
        <begin position="248"/>
        <end position="266"/>
    </location>
</feature>
<evidence type="ECO:0000256" key="1">
    <source>
        <dbReference type="ARBA" id="ARBA00004651"/>
    </source>
</evidence>
<sequence>MGAAVPAAAGCPVSAAEVLTVPVFAGLLCAGAAAWTVGGGDRTSRRARALLAGYGPVALPGPGRRERLTLAVRMRAGRWREWACLAAGLLVAVAGGSVVPLIVGAAAVPVVRRRVRQRQRERSREARAAGVVALCGAAVGELRAGAQPGQALTAALRRTAAGPGGPGPAEAGVLAAATFGGDVPGALHLAAREPGAEGLAGMAACWRVSVHGGAGLAAGLDRLEGALRAERDRQESLRAQLAGARSTAIVLALLPLVGLVIGTGLGADPLRVLLHTPMGWGCLAVGAVLEGLGLLWCRRIVRTGER</sequence>
<dbReference type="PANTHER" id="PTHR35007">
    <property type="entry name" value="INTEGRAL MEMBRANE PROTEIN-RELATED"/>
    <property type="match status" value="1"/>
</dbReference>
<dbReference type="EMBL" id="CP023701">
    <property type="protein sequence ID" value="QEU79534.1"/>
    <property type="molecule type" value="Genomic_DNA"/>
</dbReference>
<dbReference type="AlphaFoldDB" id="A0A5P2UPR7"/>
<protein>
    <recommendedName>
        <fullName evidence="7">Type II secretion system protein GspF domain-containing protein</fullName>
    </recommendedName>
</protein>
<dbReference type="OrthoDB" id="4337966at2"/>
<accession>A0A5P2UPR7</accession>
<name>A0A5P2UPR7_9ACTN</name>
<feature type="domain" description="Type II secretion system protein GspF" evidence="7">
    <location>
        <begin position="142"/>
        <end position="261"/>
    </location>
</feature>
<dbReference type="GO" id="GO:0005886">
    <property type="term" value="C:plasma membrane"/>
    <property type="evidence" value="ECO:0007669"/>
    <property type="project" value="UniProtKB-SubCell"/>
</dbReference>
<keyword evidence="2" id="KW-1003">Cell membrane</keyword>
<gene>
    <name evidence="8" type="ORF">CP968_15445</name>
</gene>
<evidence type="ECO:0000256" key="5">
    <source>
        <dbReference type="ARBA" id="ARBA00023136"/>
    </source>
</evidence>
<comment type="subcellular location">
    <subcellularLocation>
        <location evidence="1">Cell membrane</location>
        <topology evidence="1">Multi-pass membrane protein</topology>
    </subcellularLocation>
</comment>
<dbReference type="KEGG" id="ssub:CP968_15445"/>